<dbReference type="GO" id="GO:0005654">
    <property type="term" value="C:nucleoplasm"/>
    <property type="evidence" value="ECO:0007669"/>
    <property type="project" value="UniProtKB-ARBA"/>
</dbReference>
<protein>
    <recommendedName>
        <fullName evidence="9">SS18 N-terminal domain-containing protein</fullName>
    </recommendedName>
</protein>
<keyword evidence="4" id="KW-0805">Transcription regulation</keyword>
<comment type="caution">
    <text evidence="10">The sequence shown here is derived from an EMBL/GenBank/DDBJ whole genome shotgun (WGS) entry which is preliminary data.</text>
</comment>
<comment type="subcellular location">
    <subcellularLocation>
        <location evidence="1">Nucleus</location>
    </subcellularLocation>
</comment>
<reference evidence="10" key="1">
    <citation type="submission" date="2021-11" db="EMBL/GenBank/DDBJ databases">
        <authorList>
            <person name="Schell T."/>
        </authorList>
    </citation>
    <scope>NUCLEOTIDE SEQUENCE</scope>
    <source>
        <strain evidence="10">M5</strain>
    </source>
</reference>
<dbReference type="Proteomes" id="UP000789390">
    <property type="component" value="Unassembled WGS sequence"/>
</dbReference>
<dbReference type="GO" id="GO:0003713">
    <property type="term" value="F:transcription coactivator activity"/>
    <property type="evidence" value="ECO:0007669"/>
    <property type="project" value="TreeGrafter"/>
</dbReference>
<feature type="compositionally biased region" description="Polar residues" evidence="8">
    <location>
        <begin position="340"/>
        <end position="352"/>
    </location>
</feature>
<sequence length="411" mass="43530">MSLTFAQRGRPPSSPAQIQKLLDENSQHIMTIQDYQARGKTHECLQVEQILHRNLVYLASVADPAQNIQTLLPAPQGMPNTPGNPPQASDPNNQDSASPAPPNPQQGGPQGPPVIHRLPSQTSLSHPIAAQQVHQSHSSPILPQQQSSQYAVGYSHSQSGSPASYHPTAPYQQQLPPVGVTPYAHSHSGPPHQTQSPSVGGYWQFHPGPPPSPQQQSHSSVVYTHSSAGSHPPFHPSNCSQPSSQSYPSMAAQQSSPTGFGYPHSYAGPAQQTPSSHPGPFQQSSQSAVSYPPSNSAPSHSQSHPVPFQQSSQSQSGPVYPPYPPVHSPSHSGPALYPPTVSSQTAPNQQQWHPVGVTQYAHSHSGPPHQTQLLPFGGPQQQQSSSVGTYPSANSLAASGPSPVTSHQSRS</sequence>
<dbReference type="OrthoDB" id="10265171at2759"/>
<feature type="region of interest" description="Disordered" evidence="8">
    <location>
        <begin position="71"/>
        <end position="411"/>
    </location>
</feature>
<dbReference type="AlphaFoldDB" id="A0A8J2W6M6"/>
<evidence type="ECO:0000256" key="2">
    <source>
        <dbReference type="ARBA" id="ARBA00007945"/>
    </source>
</evidence>
<evidence type="ECO:0000313" key="10">
    <source>
        <dbReference type="EMBL" id="CAH0107304.1"/>
    </source>
</evidence>
<feature type="compositionally biased region" description="Polar residues" evidence="8">
    <location>
        <begin position="78"/>
        <end position="90"/>
    </location>
</feature>
<evidence type="ECO:0000256" key="4">
    <source>
        <dbReference type="ARBA" id="ARBA00023015"/>
    </source>
</evidence>
<feature type="compositionally biased region" description="Low complexity" evidence="8">
    <location>
        <begin position="298"/>
        <end position="318"/>
    </location>
</feature>
<evidence type="ECO:0000256" key="3">
    <source>
        <dbReference type="ARBA" id="ARBA00022737"/>
    </source>
</evidence>
<evidence type="ECO:0000256" key="1">
    <source>
        <dbReference type="ARBA" id="ARBA00004123"/>
    </source>
</evidence>
<comment type="similarity">
    <text evidence="2">Belongs to the SS18 family.</text>
</comment>
<dbReference type="GO" id="GO:0045944">
    <property type="term" value="P:positive regulation of transcription by RNA polymerase II"/>
    <property type="evidence" value="ECO:0007669"/>
    <property type="project" value="TreeGrafter"/>
</dbReference>
<name>A0A8J2W6M6_9CRUS</name>
<dbReference type="PANTHER" id="PTHR23107:SF0">
    <property type="entry name" value="IP09280P"/>
    <property type="match status" value="1"/>
</dbReference>
<feature type="compositionally biased region" description="Low complexity" evidence="8">
    <location>
        <begin position="134"/>
        <end position="149"/>
    </location>
</feature>
<keyword evidence="6" id="KW-0804">Transcription</keyword>
<keyword evidence="5" id="KW-0010">Activator</keyword>
<evidence type="ECO:0000259" key="9">
    <source>
        <dbReference type="Pfam" id="PF05030"/>
    </source>
</evidence>
<evidence type="ECO:0000256" key="6">
    <source>
        <dbReference type="ARBA" id="ARBA00023163"/>
    </source>
</evidence>
<dbReference type="Pfam" id="PF05030">
    <property type="entry name" value="SSXT"/>
    <property type="match status" value="1"/>
</dbReference>
<feature type="compositionally biased region" description="Polar residues" evidence="8">
    <location>
        <begin position="237"/>
        <end position="258"/>
    </location>
</feature>
<feature type="domain" description="SS18 N-terminal" evidence="9">
    <location>
        <begin position="10"/>
        <end position="70"/>
    </location>
</feature>
<keyword evidence="7" id="KW-0539">Nucleus</keyword>
<evidence type="ECO:0000256" key="5">
    <source>
        <dbReference type="ARBA" id="ARBA00023159"/>
    </source>
</evidence>
<evidence type="ECO:0000256" key="7">
    <source>
        <dbReference type="ARBA" id="ARBA00023242"/>
    </source>
</evidence>
<accession>A0A8J2W6M6</accession>
<evidence type="ECO:0000256" key="8">
    <source>
        <dbReference type="SAM" id="MobiDB-lite"/>
    </source>
</evidence>
<evidence type="ECO:0000313" key="11">
    <source>
        <dbReference type="Proteomes" id="UP000789390"/>
    </source>
</evidence>
<keyword evidence="3" id="KW-0677">Repeat</keyword>
<organism evidence="10 11">
    <name type="scientific">Daphnia galeata</name>
    <dbReference type="NCBI Taxonomy" id="27404"/>
    <lineage>
        <taxon>Eukaryota</taxon>
        <taxon>Metazoa</taxon>
        <taxon>Ecdysozoa</taxon>
        <taxon>Arthropoda</taxon>
        <taxon>Crustacea</taxon>
        <taxon>Branchiopoda</taxon>
        <taxon>Diplostraca</taxon>
        <taxon>Cladocera</taxon>
        <taxon>Anomopoda</taxon>
        <taxon>Daphniidae</taxon>
        <taxon>Daphnia</taxon>
    </lineage>
</organism>
<dbReference type="EMBL" id="CAKKLH010000268">
    <property type="protein sequence ID" value="CAH0107304.1"/>
    <property type="molecule type" value="Genomic_DNA"/>
</dbReference>
<dbReference type="InterPro" id="IPR007726">
    <property type="entry name" value="SS18_N"/>
</dbReference>
<dbReference type="PANTHER" id="PTHR23107">
    <property type="entry name" value="SYNOVIAL SARCOMA ASSOCIATED SS18 PROTEIN"/>
    <property type="match status" value="1"/>
</dbReference>
<proteinExistence type="inferred from homology"/>
<gene>
    <name evidence="10" type="ORF">DGAL_LOCUS10596</name>
</gene>
<feature type="compositionally biased region" description="Polar residues" evidence="8">
    <location>
        <begin position="387"/>
        <end position="411"/>
    </location>
</feature>
<feature type="compositionally biased region" description="Polar residues" evidence="8">
    <location>
        <begin position="270"/>
        <end position="297"/>
    </location>
</feature>
<keyword evidence="11" id="KW-1185">Reference proteome</keyword>